<feature type="transmembrane region" description="Helical" evidence="7">
    <location>
        <begin position="294"/>
        <end position="312"/>
    </location>
</feature>
<dbReference type="eggNOG" id="KOG2877">
    <property type="taxonomic scope" value="Eukaryota"/>
</dbReference>
<feature type="transmembrane region" description="Helical" evidence="7">
    <location>
        <begin position="202"/>
        <end position="225"/>
    </location>
</feature>
<feature type="transmembrane region" description="Helical" evidence="7">
    <location>
        <begin position="49"/>
        <end position="69"/>
    </location>
</feature>
<feature type="transmembrane region" description="Helical" evidence="7">
    <location>
        <begin position="142"/>
        <end position="159"/>
    </location>
</feature>
<dbReference type="InParanoid" id="A2EWT5"/>
<dbReference type="OMA" id="HTHIFRT"/>
<organism evidence="8 9">
    <name type="scientific">Trichomonas vaginalis (strain ATCC PRA-98 / G3)</name>
    <dbReference type="NCBI Taxonomy" id="412133"/>
    <lineage>
        <taxon>Eukaryota</taxon>
        <taxon>Metamonada</taxon>
        <taxon>Parabasalia</taxon>
        <taxon>Trichomonadida</taxon>
        <taxon>Trichomonadidae</taxon>
        <taxon>Trichomonas</taxon>
    </lineage>
</organism>
<sequence length="388" mass="44275">MNPFDSTDIAYAKQYKYNGIDDSICKKLFLAKYWDWCMRFIPMNVAPNVITLIGFIVESISFVLSLVLTNGLTKQLPCYGCVINALCLFFYQTLDNLDGRQARRTGMSSPLGQFFDHGCDAITGVSEVIKSAAVFNMGVEDVYFYYAFFTGITFVLTSYEEYVTHKFYLGKFNAPDEGLLILVILYLTIAAFPSIVPTIRPYFLFAYILGQIFTNLLIFIHVIQFCWKEKECRKRAFLAPIPMFISATIICLMKFLFGSTTNSVFFIMATEFILTYNSQTVIISYLVKRAPLRLIDPLTIMLWVASSISFVFKSTSFVQNGYYWMVLCAIVFSTMILTDVRVVIGFTKGLKIPAFHVIPKEEPRSDDSKNKIQPKQKKTSHSVSFRAH</sequence>
<evidence type="ECO:0000256" key="5">
    <source>
        <dbReference type="RuleBase" id="RU003750"/>
    </source>
</evidence>
<dbReference type="RefSeq" id="XP_001315073.1">
    <property type="nucleotide sequence ID" value="XM_001315038.1"/>
</dbReference>
<keyword evidence="7" id="KW-0812">Transmembrane</keyword>
<feature type="transmembrane region" description="Helical" evidence="7">
    <location>
        <begin position="76"/>
        <end position="94"/>
    </location>
</feature>
<keyword evidence="4 7" id="KW-0472">Membrane</keyword>
<feature type="transmembrane region" description="Helical" evidence="7">
    <location>
        <begin position="179"/>
        <end position="196"/>
    </location>
</feature>
<dbReference type="PIRSF" id="PIRSF015665">
    <property type="entry name" value="CHOPT"/>
    <property type="match status" value="1"/>
</dbReference>
<dbReference type="GO" id="GO:0016020">
    <property type="term" value="C:membrane"/>
    <property type="evidence" value="ECO:0007669"/>
    <property type="project" value="UniProtKB-SubCell"/>
</dbReference>
<dbReference type="VEuPathDB" id="TrichDB:TVAGG3_0813320"/>
<dbReference type="FunCoup" id="A2EWT5">
    <property type="interactions" value="316"/>
</dbReference>
<dbReference type="FunFam" id="1.20.120.1760:FF:000015">
    <property type="entry name" value="CDP-alcohol phosphatidyltransferase family protein"/>
    <property type="match status" value="1"/>
</dbReference>
<feature type="transmembrane region" description="Helical" evidence="7">
    <location>
        <begin position="263"/>
        <end position="287"/>
    </location>
</feature>
<evidence type="ECO:0000313" key="8">
    <source>
        <dbReference type="EMBL" id="EAY02850.1"/>
    </source>
</evidence>
<dbReference type="Proteomes" id="UP000001542">
    <property type="component" value="Unassembled WGS sequence"/>
</dbReference>
<proteinExistence type="inferred from homology"/>
<dbReference type="SMR" id="A2EWT5"/>
<name>A2EWT5_TRIV3</name>
<evidence type="ECO:0000256" key="6">
    <source>
        <dbReference type="SAM" id="MobiDB-lite"/>
    </source>
</evidence>
<feature type="compositionally biased region" description="Basic and acidic residues" evidence="6">
    <location>
        <begin position="361"/>
        <end position="370"/>
    </location>
</feature>
<dbReference type="STRING" id="5722.A2EWT5"/>
<dbReference type="Pfam" id="PF01066">
    <property type="entry name" value="CDP-OH_P_transf"/>
    <property type="match status" value="1"/>
</dbReference>
<dbReference type="InterPro" id="IPR014472">
    <property type="entry name" value="CHOPT"/>
</dbReference>
<reference evidence="8" key="2">
    <citation type="journal article" date="2007" name="Science">
        <title>Draft genome sequence of the sexually transmitted pathogen Trichomonas vaginalis.</title>
        <authorList>
            <person name="Carlton J.M."/>
            <person name="Hirt R.P."/>
            <person name="Silva J.C."/>
            <person name="Delcher A.L."/>
            <person name="Schatz M."/>
            <person name="Zhao Q."/>
            <person name="Wortman J.R."/>
            <person name="Bidwell S.L."/>
            <person name="Alsmark U.C.M."/>
            <person name="Besteiro S."/>
            <person name="Sicheritz-Ponten T."/>
            <person name="Noel C.J."/>
            <person name="Dacks J.B."/>
            <person name="Foster P.G."/>
            <person name="Simillion C."/>
            <person name="Van de Peer Y."/>
            <person name="Miranda-Saavedra D."/>
            <person name="Barton G.J."/>
            <person name="Westrop G.D."/>
            <person name="Mueller S."/>
            <person name="Dessi D."/>
            <person name="Fiori P.L."/>
            <person name="Ren Q."/>
            <person name="Paulsen I."/>
            <person name="Zhang H."/>
            <person name="Bastida-Corcuera F.D."/>
            <person name="Simoes-Barbosa A."/>
            <person name="Brown M.T."/>
            <person name="Hayes R.D."/>
            <person name="Mukherjee M."/>
            <person name="Okumura C.Y."/>
            <person name="Schneider R."/>
            <person name="Smith A.J."/>
            <person name="Vanacova S."/>
            <person name="Villalvazo M."/>
            <person name="Haas B.J."/>
            <person name="Pertea M."/>
            <person name="Feldblyum T.V."/>
            <person name="Utterback T.R."/>
            <person name="Shu C.L."/>
            <person name="Osoegawa K."/>
            <person name="de Jong P.J."/>
            <person name="Hrdy I."/>
            <person name="Horvathova L."/>
            <person name="Zubacova Z."/>
            <person name="Dolezal P."/>
            <person name="Malik S.B."/>
            <person name="Logsdon J.M. Jr."/>
            <person name="Henze K."/>
            <person name="Gupta A."/>
            <person name="Wang C.C."/>
            <person name="Dunne R.L."/>
            <person name="Upcroft J.A."/>
            <person name="Upcroft P."/>
            <person name="White O."/>
            <person name="Salzberg S.L."/>
            <person name="Tang P."/>
            <person name="Chiu C.-H."/>
            <person name="Lee Y.-S."/>
            <person name="Embley T.M."/>
            <person name="Coombs G.H."/>
            <person name="Mottram J.C."/>
            <person name="Tachezy J."/>
            <person name="Fraser-Liggett C.M."/>
            <person name="Johnson P.J."/>
        </authorList>
    </citation>
    <scope>NUCLEOTIDE SEQUENCE [LARGE SCALE GENOMIC DNA]</scope>
    <source>
        <strain evidence="8">G3</strain>
    </source>
</reference>
<dbReference type="OrthoDB" id="196717at2759"/>
<keyword evidence="3 5" id="KW-0808">Transferase</keyword>
<dbReference type="InterPro" id="IPR000462">
    <property type="entry name" value="CDP-OH_P_trans"/>
</dbReference>
<dbReference type="PANTHER" id="PTHR10414:SF37">
    <property type="entry name" value="BB IN A BOXCAR, ISOFORM C"/>
    <property type="match status" value="1"/>
</dbReference>
<protein>
    <submittedName>
        <fullName evidence="8">CDP-alcohol phosphatidyltransferase family protein</fullName>
    </submittedName>
</protein>
<evidence type="ECO:0000256" key="7">
    <source>
        <dbReference type="SAM" id="Phobius"/>
    </source>
</evidence>
<comment type="subcellular location">
    <subcellularLocation>
        <location evidence="1">Membrane</location>
    </subcellularLocation>
</comment>
<keyword evidence="9" id="KW-1185">Reference proteome</keyword>
<evidence type="ECO:0000313" key="9">
    <source>
        <dbReference type="Proteomes" id="UP000001542"/>
    </source>
</evidence>
<dbReference type="EMBL" id="DS113522">
    <property type="protein sequence ID" value="EAY02850.1"/>
    <property type="molecule type" value="Genomic_DNA"/>
</dbReference>
<evidence type="ECO:0000256" key="3">
    <source>
        <dbReference type="ARBA" id="ARBA00022679"/>
    </source>
</evidence>
<dbReference type="AlphaFoldDB" id="A2EWT5"/>
<dbReference type="Gene3D" id="1.20.120.1760">
    <property type="match status" value="1"/>
</dbReference>
<dbReference type="PROSITE" id="PS00379">
    <property type="entry name" value="CDP_ALCOHOL_P_TRANSF"/>
    <property type="match status" value="1"/>
</dbReference>
<evidence type="ECO:0000256" key="4">
    <source>
        <dbReference type="ARBA" id="ARBA00023136"/>
    </source>
</evidence>
<gene>
    <name evidence="8" type="ORF">TVAG_173920</name>
</gene>
<feature type="transmembrane region" description="Helical" evidence="7">
    <location>
        <begin position="237"/>
        <end position="257"/>
    </location>
</feature>
<dbReference type="PANTHER" id="PTHR10414">
    <property type="entry name" value="ETHANOLAMINEPHOSPHOTRANSFERASE"/>
    <property type="match status" value="1"/>
</dbReference>
<reference evidence="8" key="1">
    <citation type="submission" date="2006-10" db="EMBL/GenBank/DDBJ databases">
        <authorList>
            <person name="Amadeo P."/>
            <person name="Zhao Q."/>
            <person name="Wortman J."/>
            <person name="Fraser-Liggett C."/>
            <person name="Carlton J."/>
        </authorList>
    </citation>
    <scope>NUCLEOTIDE SEQUENCE</scope>
    <source>
        <strain evidence="8">G3</strain>
    </source>
</reference>
<dbReference type="KEGG" id="tva:4760690"/>
<keyword evidence="7" id="KW-1133">Transmembrane helix</keyword>
<dbReference type="InterPro" id="IPR043130">
    <property type="entry name" value="CDP-OH_PTrfase_TM_dom"/>
</dbReference>
<comment type="similarity">
    <text evidence="2 5">Belongs to the CDP-alcohol phosphatidyltransferase class-I family.</text>
</comment>
<evidence type="ECO:0000256" key="1">
    <source>
        <dbReference type="ARBA" id="ARBA00004370"/>
    </source>
</evidence>
<dbReference type="GO" id="GO:0016780">
    <property type="term" value="F:phosphotransferase activity, for other substituted phosphate groups"/>
    <property type="evidence" value="ECO:0007669"/>
    <property type="project" value="InterPro"/>
</dbReference>
<feature type="region of interest" description="Disordered" evidence="6">
    <location>
        <begin position="361"/>
        <end position="388"/>
    </location>
</feature>
<dbReference type="VEuPathDB" id="TrichDB:TVAG_173920"/>
<evidence type="ECO:0000256" key="2">
    <source>
        <dbReference type="ARBA" id="ARBA00010441"/>
    </source>
</evidence>
<feature type="transmembrane region" description="Helical" evidence="7">
    <location>
        <begin position="324"/>
        <end position="344"/>
    </location>
</feature>
<accession>A2EWT5</accession>
<dbReference type="GO" id="GO:0008654">
    <property type="term" value="P:phospholipid biosynthetic process"/>
    <property type="evidence" value="ECO:0007669"/>
    <property type="project" value="InterPro"/>
</dbReference>
<dbReference type="InterPro" id="IPR048254">
    <property type="entry name" value="CDP_ALCOHOL_P_TRANSF_CS"/>
</dbReference>